<feature type="domain" description="DOC" evidence="7">
    <location>
        <begin position="10"/>
        <end position="195"/>
    </location>
</feature>
<evidence type="ECO:0000256" key="4">
    <source>
        <dbReference type="ARBA" id="ARBA00022776"/>
    </source>
</evidence>
<evidence type="ECO:0000256" key="3">
    <source>
        <dbReference type="ARBA" id="ARBA00022618"/>
    </source>
</evidence>
<keyword evidence="5" id="KW-0833">Ubl conjugation pathway</keyword>
<dbReference type="Pfam" id="PF03256">
    <property type="entry name" value="ANAPC10"/>
    <property type="match status" value="1"/>
</dbReference>
<dbReference type="Gene3D" id="2.60.120.260">
    <property type="entry name" value="Galactose-binding domain-like"/>
    <property type="match status" value="1"/>
</dbReference>
<protein>
    <recommendedName>
        <fullName evidence="2">Anaphase-promoting complex subunit 10</fullName>
    </recommendedName>
</protein>
<evidence type="ECO:0000259" key="7">
    <source>
        <dbReference type="PROSITE" id="PS51284"/>
    </source>
</evidence>
<keyword evidence="6" id="KW-0131">Cell cycle</keyword>
<dbReference type="GO" id="GO:0051301">
    <property type="term" value="P:cell division"/>
    <property type="evidence" value="ECO:0007669"/>
    <property type="project" value="UniProtKB-KW"/>
</dbReference>
<keyword evidence="4" id="KW-0498">Mitosis</keyword>
<dbReference type="InterPro" id="IPR016901">
    <property type="entry name" value="APC10/Doc1"/>
</dbReference>
<evidence type="ECO:0000313" key="9">
    <source>
        <dbReference type="Proteomes" id="UP001620626"/>
    </source>
</evidence>
<sequence>MSVGLSSIVDDSHQRQSHFWAEILPAGVGHTNDISGDAIWTLSSCKEGLGVHQLLNDREDTYWQSDGLQPHSITIEFQRKTEVDFLLMFLDYKLDESYTPSKIQVQTGASVLDLDEPKSLSFTEPSGWQMIDLRHAGTKRPANVFVIVVQIIQNHQNGRDTHIRGLKVLGPSNPNANMNRRALARNDELAHYLSDQYFFEMTFSDSIR</sequence>
<dbReference type="InterPro" id="IPR004939">
    <property type="entry name" value="APC_su10/DOC_dom"/>
</dbReference>
<dbReference type="EMBL" id="JBICBT010000064">
    <property type="protein sequence ID" value="KAL3124751.1"/>
    <property type="molecule type" value="Genomic_DNA"/>
</dbReference>
<keyword evidence="3" id="KW-0132">Cell division</keyword>
<dbReference type="SUPFAM" id="SSF49785">
    <property type="entry name" value="Galactose-binding domain-like"/>
    <property type="match status" value="1"/>
</dbReference>
<evidence type="ECO:0000313" key="8">
    <source>
        <dbReference type="EMBL" id="KAL3124751.1"/>
    </source>
</evidence>
<keyword evidence="9" id="KW-1185">Reference proteome</keyword>
<gene>
    <name evidence="8" type="ORF">niasHT_001588</name>
</gene>
<dbReference type="PROSITE" id="PS51284">
    <property type="entry name" value="DOC"/>
    <property type="match status" value="1"/>
</dbReference>
<dbReference type="InterPro" id="IPR008979">
    <property type="entry name" value="Galactose-bd-like_sf"/>
</dbReference>
<reference evidence="8 9" key="1">
    <citation type="submission" date="2024-10" db="EMBL/GenBank/DDBJ databases">
        <authorList>
            <person name="Kim D."/>
        </authorList>
    </citation>
    <scope>NUCLEOTIDE SEQUENCE [LARGE SCALE GENOMIC DNA]</scope>
    <source>
        <strain evidence="8">BH-2024</strain>
    </source>
</reference>
<dbReference type="PANTHER" id="PTHR12936:SF0">
    <property type="entry name" value="ANAPHASE-PROMOTING COMPLEX SUBUNIT 10"/>
    <property type="match status" value="1"/>
</dbReference>
<name>A0ABD2MB99_9BILA</name>
<dbReference type="AlphaFoldDB" id="A0ABD2MB99"/>
<organism evidence="8 9">
    <name type="scientific">Heterodera trifolii</name>
    <dbReference type="NCBI Taxonomy" id="157864"/>
    <lineage>
        <taxon>Eukaryota</taxon>
        <taxon>Metazoa</taxon>
        <taxon>Ecdysozoa</taxon>
        <taxon>Nematoda</taxon>
        <taxon>Chromadorea</taxon>
        <taxon>Rhabditida</taxon>
        <taxon>Tylenchina</taxon>
        <taxon>Tylenchomorpha</taxon>
        <taxon>Tylenchoidea</taxon>
        <taxon>Heteroderidae</taxon>
        <taxon>Heteroderinae</taxon>
        <taxon>Heterodera</taxon>
    </lineage>
</organism>
<comment type="caution">
    <text evidence="8">The sequence shown here is derived from an EMBL/GenBank/DDBJ whole genome shotgun (WGS) entry which is preliminary data.</text>
</comment>
<evidence type="ECO:0000256" key="2">
    <source>
        <dbReference type="ARBA" id="ARBA00013927"/>
    </source>
</evidence>
<accession>A0ABD2MB99</accession>
<dbReference type="SMART" id="SM01337">
    <property type="entry name" value="APC10"/>
    <property type="match status" value="1"/>
</dbReference>
<dbReference type="CDD" id="cd08366">
    <property type="entry name" value="APC10"/>
    <property type="match status" value="1"/>
</dbReference>
<evidence type="ECO:0000256" key="5">
    <source>
        <dbReference type="ARBA" id="ARBA00022786"/>
    </source>
</evidence>
<evidence type="ECO:0000256" key="6">
    <source>
        <dbReference type="ARBA" id="ARBA00023306"/>
    </source>
</evidence>
<evidence type="ECO:0000256" key="1">
    <source>
        <dbReference type="ARBA" id="ARBA00006762"/>
    </source>
</evidence>
<proteinExistence type="inferred from homology"/>
<comment type="similarity">
    <text evidence="1">Belongs to the APC10 family.</text>
</comment>
<dbReference type="PANTHER" id="PTHR12936">
    <property type="entry name" value="ANAPHASE-PROMOTING COMPLEX 10"/>
    <property type="match status" value="1"/>
</dbReference>
<dbReference type="Proteomes" id="UP001620626">
    <property type="component" value="Unassembled WGS sequence"/>
</dbReference>